<comment type="caution">
    <text evidence="15">The sequence shown here is derived from an EMBL/GenBank/DDBJ whole genome shotgun (WGS) entry which is preliminary data.</text>
</comment>
<feature type="domain" description="Helicase ATP-binding" evidence="12">
    <location>
        <begin position="67"/>
        <end position="237"/>
    </location>
</feature>
<dbReference type="Proteomes" id="UP000717328">
    <property type="component" value="Unassembled WGS sequence"/>
</dbReference>
<feature type="short sequence motif" description="Q motif" evidence="11">
    <location>
        <begin position="36"/>
        <end position="64"/>
    </location>
</feature>
<dbReference type="Pfam" id="PF00270">
    <property type="entry name" value="DEAD"/>
    <property type="match status" value="1"/>
</dbReference>
<reference evidence="15" key="1">
    <citation type="submission" date="2021-02" db="EMBL/GenBank/DDBJ databases">
        <authorList>
            <person name="Nieuwenhuis M."/>
            <person name="Van De Peppel L.J.J."/>
        </authorList>
    </citation>
    <scope>NUCLEOTIDE SEQUENCE</scope>
    <source>
        <strain evidence="15">D49</strain>
    </source>
</reference>
<feature type="domain" description="DEAD-box RNA helicase Q" evidence="14">
    <location>
        <begin position="36"/>
        <end position="64"/>
    </location>
</feature>
<dbReference type="InterPro" id="IPR050079">
    <property type="entry name" value="DEAD_box_RNA_helicase"/>
</dbReference>
<dbReference type="InterPro" id="IPR011545">
    <property type="entry name" value="DEAD/DEAH_box_helicase_dom"/>
</dbReference>
<keyword evidence="15" id="KW-0648">Protein biosynthesis</keyword>
<comment type="catalytic activity">
    <reaction evidence="10">
        <text>ATP + H2O = ADP + phosphate + H(+)</text>
        <dbReference type="Rhea" id="RHEA:13065"/>
        <dbReference type="ChEBI" id="CHEBI:15377"/>
        <dbReference type="ChEBI" id="CHEBI:15378"/>
        <dbReference type="ChEBI" id="CHEBI:30616"/>
        <dbReference type="ChEBI" id="CHEBI:43474"/>
        <dbReference type="ChEBI" id="CHEBI:456216"/>
        <dbReference type="EC" id="3.6.4.13"/>
    </reaction>
</comment>
<keyword evidence="7" id="KW-0067">ATP-binding</keyword>
<name>A0A9P7FLI0_9AGAR</name>
<keyword evidence="5" id="KW-0378">Hydrolase</keyword>
<keyword evidence="3" id="KW-0690">Ribosome biogenesis</keyword>
<dbReference type="PANTHER" id="PTHR47959">
    <property type="entry name" value="ATP-DEPENDENT RNA HELICASE RHLE-RELATED"/>
    <property type="match status" value="1"/>
</dbReference>
<comment type="subcellular location">
    <subcellularLocation>
        <location evidence="1">Nucleus</location>
    </subcellularLocation>
</comment>
<keyword evidence="4" id="KW-0547">Nucleotide-binding</keyword>
<protein>
    <recommendedName>
        <fullName evidence="2">RNA helicase</fullName>
        <ecNumber evidence="2">3.6.4.13</ecNumber>
    </recommendedName>
</protein>
<keyword evidence="15" id="KW-0396">Initiation factor</keyword>
<evidence type="ECO:0000259" key="12">
    <source>
        <dbReference type="PROSITE" id="PS51192"/>
    </source>
</evidence>
<evidence type="ECO:0000256" key="11">
    <source>
        <dbReference type="PROSITE-ProRule" id="PRU00552"/>
    </source>
</evidence>
<evidence type="ECO:0000256" key="4">
    <source>
        <dbReference type="ARBA" id="ARBA00022741"/>
    </source>
</evidence>
<sequence>MKREESQLQDVNVDEIESNCDQVVDSAESRSDELWNSFDDMDLKPELLRGIYAYGLERPSAIQQRAIVPIVKGRDFITQAELGTGKTATFSVSILQRLEHDVKGTQALILTYTRDLALQTHKVIVALGDSMNIQSLVCIGGTNVREDMAKLRDGVQVVVGTPGRTCDMIKRGALKTDTIKIVCVDDANETLSRGFKDQIYKIFQSLPRNIQVTLFSATMPEEVLEFSKKFMRDPVRILVKKDELTFEGIKQFYISVKEDRKLDTLCDLYKTVPITRAVIFCNTRRKVLVLTDAMLGRGFTVSAMHGKMEPKQREDVIKEFCTGSAHVLITTDLAHGTINIRQVSLVINYDLPAECLLYNRRIGRGGPSGRKGVAISFVTTKHVPTLREIESECSPLGIFKYHPLINHSEFYHIKIDEMPLNSVEWAIKLSEPKCSEPTSTL</sequence>
<dbReference type="CDD" id="cd18787">
    <property type="entry name" value="SF2_C_DEAD"/>
    <property type="match status" value="1"/>
</dbReference>
<dbReference type="EMBL" id="JABCKI010006893">
    <property type="protein sequence ID" value="KAG5633872.1"/>
    <property type="molecule type" value="Genomic_DNA"/>
</dbReference>
<evidence type="ECO:0000313" key="15">
    <source>
        <dbReference type="EMBL" id="KAG5633872.1"/>
    </source>
</evidence>
<dbReference type="PROSITE" id="PS51195">
    <property type="entry name" value="Q_MOTIF"/>
    <property type="match status" value="1"/>
</dbReference>
<dbReference type="EC" id="3.6.4.13" evidence="2"/>
<keyword evidence="6" id="KW-0347">Helicase</keyword>
<evidence type="ECO:0000256" key="2">
    <source>
        <dbReference type="ARBA" id="ARBA00012552"/>
    </source>
</evidence>
<dbReference type="PANTHER" id="PTHR47959:SF1">
    <property type="entry name" value="ATP-DEPENDENT RNA HELICASE DBPA"/>
    <property type="match status" value="1"/>
</dbReference>
<dbReference type="Gene3D" id="3.40.50.300">
    <property type="entry name" value="P-loop containing nucleotide triphosphate hydrolases"/>
    <property type="match status" value="2"/>
</dbReference>
<dbReference type="AlphaFoldDB" id="A0A9P7FLI0"/>
<dbReference type="SUPFAM" id="SSF52540">
    <property type="entry name" value="P-loop containing nucleoside triphosphate hydrolases"/>
    <property type="match status" value="2"/>
</dbReference>
<dbReference type="GO" id="GO:0042254">
    <property type="term" value="P:ribosome biogenesis"/>
    <property type="evidence" value="ECO:0007669"/>
    <property type="project" value="UniProtKB-KW"/>
</dbReference>
<dbReference type="GO" id="GO:0005829">
    <property type="term" value="C:cytosol"/>
    <property type="evidence" value="ECO:0007669"/>
    <property type="project" value="TreeGrafter"/>
</dbReference>
<dbReference type="GO" id="GO:0016787">
    <property type="term" value="F:hydrolase activity"/>
    <property type="evidence" value="ECO:0007669"/>
    <property type="project" value="UniProtKB-KW"/>
</dbReference>
<evidence type="ECO:0000256" key="8">
    <source>
        <dbReference type="ARBA" id="ARBA00022884"/>
    </source>
</evidence>
<dbReference type="GO" id="GO:0003743">
    <property type="term" value="F:translation initiation factor activity"/>
    <property type="evidence" value="ECO:0007669"/>
    <property type="project" value="UniProtKB-KW"/>
</dbReference>
<gene>
    <name evidence="15" type="primary">TIF1_2</name>
    <name evidence="15" type="ORF">H0H81_004644</name>
</gene>
<reference evidence="15" key="2">
    <citation type="submission" date="2021-10" db="EMBL/GenBank/DDBJ databases">
        <title>Phylogenomics reveals ancestral predisposition of the termite-cultivated fungus Termitomyces towards a domesticated lifestyle.</title>
        <authorList>
            <person name="Auxier B."/>
            <person name="Grum-Grzhimaylo A."/>
            <person name="Cardenas M.E."/>
            <person name="Lodge J.D."/>
            <person name="Laessoe T."/>
            <person name="Pedersen O."/>
            <person name="Smith M.E."/>
            <person name="Kuyper T.W."/>
            <person name="Franco-Molano E.A."/>
            <person name="Baroni T.J."/>
            <person name="Aanen D.K."/>
        </authorList>
    </citation>
    <scope>NUCLEOTIDE SEQUENCE</scope>
    <source>
        <strain evidence="15">D49</strain>
    </source>
</reference>
<dbReference type="OrthoDB" id="10265785at2759"/>
<dbReference type="FunFam" id="3.40.50.300:FF:000849">
    <property type="entry name" value="ATP-dependent RNA helicase DBP5"/>
    <property type="match status" value="1"/>
</dbReference>
<proteinExistence type="predicted"/>
<evidence type="ECO:0000259" key="13">
    <source>
        <dbReference type="PROSITE" id="PS51194"/>
    </source>
</evidence>
<dbReference type="GO" id="GO:0003724">
    <property type="term" value="F:RNA helicase activity"/>
    <property type="evidence" value="ECO:0007669"/>
    <property type="project" value="UniProtKB-EC"/>
</dbReference>
<evidence type="ECO:0000256" key="6">
    <source>
        <dbReference type="ARBA" id="ARBA00022806"/>
    </source>
</evidence>
<keyword evidence="9" id="KW-0539">Nucleus</keyword>
<dbReference type="InterPro" id="IPR014014">
    <property type="entry name" value="RNA_helicase_DEAD_Q_motif"/>
</dbReference>
<evidence type="ECO:0000256" key="5">
    <source>
        <dbReference type="ARBA" id="ARBA00022801"/>
    </source>
</evidence>
<evidence type="ECO:0000313" key="16">
    <source>
        <dbReference type="Proteomes" id="UP000717328"/>
    </source>
</evidence>
<evidence type="ECO:0000256" key="10">
    <source>
        <dbReference type="ARBA" id="ARBA00047984"/>
    </source>
</evidence>
<keyword evidence="8" id="KW-0694">RNA-binding</keyword>
<organism evidence="15 16">
    <name type="scientific">Sphagnurus paluster</name>
    <dbReference type="NCBI Taxonomy" id="117069"/>
    <lineage>
        <taxon>Eukaryota</taxon>
        <taxon>Fungi</taxon>
        <taxon>Dikarya</taxon>
        <taxon>Basidiomycota</taxon>
        <taxon>Agaricomycotina</taxon>
        <taxon>Agaricomycetes</taxon>
        <taxon>Agaricomycetidae</taxon>
        <taxon>Agaricales</taxon>
        <taxon>Tricholomatineae</taxon>
        <taxon>Lyophyllaceae</taxon>
        <taxon>Sphagnurus</taxon>
    </lineage>
</organism>
<dbReference type="PROSITE" id="PS51192">
    <property type="entry name" value="HELICASE_ATP_BIND_1"/>
    <property type="match status" value="1"/>
</dbReference>
<dbReference type="GO" id="GO:0003723">
    <property type="term" value="F:RNA binding"/>
    <property type="evidence" value="ECO:0007669"/>
    <property type="project" value="UniProtKB-KW"/>
</dbReference>
<dbReference type="SMART" id="SM00490">
    <property type="entry name" value="HELICc"/>
    <property type="match status" value="1"/>
</dbReference>
<evidence type="ECO:0000256" key="7">
    <source>
        <dbReference type="ARBA" id="ARBA00022840"/>
    </source>
</evidence>
<dbReference type="PROSITE" id="PS51194">
    <property type="entry name" value="HELICASE_CTER"/>
    <property type="match status" value="1"/>
</dbReference>
<feature type="domain" description="Helicase C-terminal" evidence="13">
    <location>
        <begin position="248"/>
        <end position="426"/>
    </location>
</feature>
<evidence type="ECO:0000256" key="9">
    <source>
        <dbReference type="ARBA" id="ARBA00023242"/>
    </source>
</evidence>
<dbReference type="InterPro" id="IPR014001">
    <property type="entry name" value="Helicase_ATP-bd"/>
</dbReference>
<dbReference type="InterPro" id="IPR001650">
    <property type="entry name" value="Helicase_C-like"/>
</dbReference>
<dbReference type="SMART" id="SM00487">
    <property type="entry name" value="DEXDc"/>
    <property type="match status" value="1"/>
</dbReference>
<accession>A0A9P7FLI0</accession>
<keyword evidence="16" id="KW-1185">Reference proteome</keyword>
<evidence type="ECO:0000259" key="14">
    <source>
        <dbReference type="PROSITE" id="PS51195"/>
    </source>
</evidence>
<evidence type="ECO:0000256" key="3">
    <source>
        <dbReference type="ARBA" id="ARBA00022517"/>
    </source>
</evidence>
<evidence type="ECO:0000256" key="1">
    <source>
        <dbReference type="ARBA" id="ARBA00004123"/>
    </source>
</evidence>
<dbReference type="GO" id="GO:0005634">
    <property type="term" value="C:nucleus"/>
    <property type="evidence" value="ECO:0007669"/>
    <property type="project" value="UniProtKB-SubCell"/>
</dbReference>
<dbReference type="InterPro" id="IPR027417">
    <property type="entry name" value="P-loop_NTPase"/>
</dbReference>
<dbReference type="Pfam" id="PF00271">
    <property type="entry name" value="Helicase_C"/>
    <property type="match status" value="1"/>
</dbReference>
<dbReference type="GO" id="GO:0005524">
    <property type="term" value="F:ATP binding"/>
    <property type="evidence" value="ECO:0007669"/>
    <property type="project" value="UniProtKB-KW"/>
</dbReference>